<evidence type="ECO:0000256" key="1">
    <source>
        <dbReference type="SAM" id="Phobius"/>
    </source>
</evidence>
<reference evidence="2 3" key="1">
    <citation type="submission" date="2019-05" db="EMBL/GenBank/DDBJ databases">
        <title>Another draft genome of Portunus trituberculatus and its Hox gene families provides insights of decapod evolution.</title>
        <authorList>
            <person name="Jeong J.-H."/>
            <person name="Song I."/>
            <person name="Kim S."/>
            <person name="Choi T."/>
            <person name="Kim D."/>
            <person name="Ryu S."/>
            <person name="Kim W."/>
        </authorList>
    </citation>
    <scope>NUCLEOTIDE SEQUENCE [LARGE SCALE GENOMIC DNA]</scope>
    <source>
        <tissue evidence="2">Muscle</tissue>
    </source>
</reference>
<protein>
    <submittedName>
        <fullName evidence="2">Uncharacterized protein</fullName>
    </submittedName>
</protein>
<keyword evidence="1" id="KW-0812">Transmembrane</keyword>
<name>A0A5B7IHG5_PORTR</name>
<evidence type="ECO:0000313" key="2">
    <source>
        <dbReference type="EMBL" id="MPC81655.1"/>
    </source>
</evidence>
<proteinExistence type="predicted"/>
<sequence>MQELISTLNHSYLSLLNSGTPCLLLYFQLLMTLFNLRGRFHEICPFLLTNSFGPASRLATKWAFFFFVALG</sequence>
<keyword evidence="1" id="KW-1133">Transmembrane helix</keyword>
<evidence type="ECO:0000313" key="3">
    <source>
        <dbReference type="Proteomes" id="UP000324222"/>
    </source>
</evidence>
<accession>A0A5B7IHG5</accession>
<comment type="caution">
    <text evidence="2">The sequence shown here is derived from an EMBL/GenBank/DDBJ whole genome shotgun (WGS) entry which is preliminary data.</text>
</comment>
<dbReference type="Proteomes" id="UP000324222">
    <property type="component" value="Unassembled WGS sequence"/>
</dbReference>
<keyword evidence="3" id="KW-1185">Reference proteome</keyword>
<gene>
    <name evidence="2" type="ORF">E2C01_076283</name>
</gene>
<organism evidence="2 3">
    <name type="scientific">Portunus trituberculatus</name>
    <name type="common">Swimming crab</name>
    <name type="synonym">Neptunus trituberculatus</name>
    <dbReference type="NCBI Taxonomy" id="210409"/>
    <lineage>
        <taxon>Eukaryota</taxon>
        <taxon>Metazoa</taxon>
        <taxon>Ecdysozoa</taxon>
        <taxon>Arthropoda</taxon>
        <taxon>Crustacea</taxon>
        <taxon>Multicrustacea</taxon>
        <taxon>Malacostraca</taxon>
        <taxon>Eumalacostraca</taxon>
        <taxon>Eucarida</taxon>
        <taxon>Decapoda</taxon>
        <taxon>Pleocyemata</taxon>
        <taxon>Brachyura</taxon>
        <taxon>Eubrachyura</taxon>
        <taxon>Portunoidea</taxon>
        <taxon>Portunidae</taxon>
        <taxon>Portuninae</taxon>
        <taxon>Portunus</taxon>
    </lineage>
</organism>
<dbReference type="EMBL" id="VSRR010057583">
    <property type="protein sequence ID" value="MPC81655.1"/>
    <property type="molecule type" value="Genomic_DNA"/>
</dbReference>
<keyword evidence="1" id="KW-0472">Membrane</keyword>
<dbReference type="AlphaFoldDB" id="A0A5B7IHG5"/>
<feature type="transmembrane region" description="Helical" evidence="1">
    <location>
        <begin position="12"/>
        <end position="34"/>
    </location>
</feature>